<feature type="region of interest" description="Disordered" evidence="1">
    <location>
        <begin position="681"/>
        <end position="725"/>
    </location>
</feature>
<feature type="compositionally biased region" description="Basic and acidic residues" evidence="1">
    <location>
        <begin position="381"/>
        <end position="395"/>
    </location>
</feature>
<dbReference type="PANTHER" id="PTHR39229">
    <property type="entry name" value="MCG1037962"/>
    <property type="match status" value="1"/>
</dbReference>
<dbReference type="Pfam" id="PF15696">
    <property type="entry name" value="RAD51_interact"/>
    <property type="match status" value="1"/>
</dbReference>
<feature type="region of interest" description="Disordered" evidence="1">
    <location>
        <begin position="884"/>
        <end position="912"/>
    </location>
</feature>
<dbReference type="EMBL" id="JAHUTJ010009031">
    <property type="protein sequence ID" value="MED6267432.1"/>
    <property type="molecule type" value="Genomic_DNA"/>
</dbReference>
<feature type="compositionally biased region" description="Polar residues" evidence="1">
    <location>
        <begin position="756"/>
        <end position="772"/>
    </location>
</feature>
<organism evidence="3 4">
    <name type="scientific">Characodon lateralis</name>
    <dbReference type="NCBI Taxonomy" id="208331"/>
    <lineage>
        <taxon>Eukaryota</taxon>
        <taxon>Metazoa</taxon>
        <taxon>Chordata</taxon>
        <taxon>Craniata</taxon>
        <taxon>Vertebrata</taxon>
        <taxon>Euteleostomi</taxon>
        <taxon>Actinopterygii</taxon>
        <taxon>Neopterygii</taxon>
        <taxon>Teleostei</taxon>
        <taxon>Neoteleostei</taxon>
        <taxon>Acanthomorphata</taxon>
        <taxon>Ovalentaria</taxon>
        <taxon>Atherinomorphae</taxon>
        <taxon>Cyprinodontiformes</taxon>
        <taxon>Goodeidae</taxon>
        <taxon>Characodon</taxon>
    </lineage>
</organism>
<dbReference type="InterPro" id="IPR053355">
    <property type="entry name" value="RAD51-associated"/>
</dbReference>
<comment type="caution">
    <text evidence="3">The sequence shown here is derived from an EMBL/GenBank/DDBJ whole genome shotgun (WGS) entry which is preliminary data.</text>
</comment>
<evidence type="ECO:0000259" key="2">
    <source>
        <dbReference type="Pfam" id="PF15696"/>
    </source>
</evidence>
<proteinExistence type="predicted"/>
<feature type="region of interest" description="Disordered" evidence="1">
    <location>
        <begin position="118"/>
        <end position="159"/>
    </location>
</feature>
<reference evidence="3 4" key="1">
    <citation type="submission" date="2021-06" db="EMBL/GenBank/DDBJ databases">
        <authorList>
            <person name="Palmer J.M."/>
        </authorList>
    </citation>
    <scope>NUCLEOTIDE SEQUENCE [LARGE SCALE GENOMIC DNA]</scope>
    <source>
        <strain evidence="3 4">CL_MEX2019</strain>
        <tissue evidence="3">Muscle</tissue>
    </source>
</reference>
<feature type="compositionally biased region" description="Basic and acidic residues" evidence="1">
    <location>
        <begin position="534"/>
        <end position="554"/>
    </location>
</feature>
<evidence type="ECO:0000313" key="4">
    <source>
        <dbReference type="Proteomes" id="UP001352852"/>
    </source>
</evidence>
<sequence length="972" mass="107138">MENITQVEISPQPDLTLPLFPKRARTDCAATEDPNRNCIFDSSRLWRSQDIIGSLSSNNLQKTDCLSTAECEQYHDEKPWGLALASHVTSVHMNDAHSESYEVSPERDEMSVVAETDEPRAAGNDTPSFPKFKQLEKSPEDETPGSSGVCLPDDENHGTRAQTHPSLIQAVTFSSDQGADTDHTFHPADVVESNLKREEAHFSEIGPLRKAEGGSPKSFHAFLLCSNVEGGLSQKSDVQICENIETKGQVNETGMTFIEFSKGSIPCYEIASGRNIPTENVSFEDQGYIGADHSAEIPAAAGISQEPAEGDNEADAFSVIDPVIWNEIDKEVERLLCNSDSTAGGGLSPLVEVCMVGKTPPPCSEVRTSKDVSSHQTKQLQDQRRTPQCGDENKVEPQACSATNNETQDQTDNEGNPQWKSSPAKAPPAGDDGTEEIWDTAGPQLKEQSLSTCLAVSLDHMETQELDIDRVDEGAGIKQHHLPEETETDKLRNLERTTKSVRADICVMDVMAEGEEQTQEVDFGGVINSDEWETSEKQGESEEHEQKQSELKEDISEESSSQDVGEWVENRLTLFNGEDPEQRLGCFPHDQHTPDISTLCTVPPTTDAVVPCRSQNAHQRSISLKRGCSSPCNSMLREFDTFEKIKLSPDDDDGDSDDAAGLSSMPVLTSLSRQLLNTPQAQREHHVQVADREINEKTHVEGDEKEKERSGCHPDNMENGFVSSDSNCNEVPNLISAADVSAPAQPEKEPSCGSAWDSSQCSHNQLNPQSSAVPAESHRPSPDLNHSFDFEMKEQFGRVLQELNLFFDVSRNELSDCGPFSPKLCNDLPESMEDNTSKPMEQLGIPAPGHYAYTSTEKAVEDHSLVMCGVDPVGSCPVIRGDGEQEVPLNGNLGQEPSMDTEEKNRESQEAEQKVEIWSPSFMCLPHLEPLSHRTPELPRRLEPLKTCTRPIRVGLSKRAKTKQLHHLHPYK</sequence>
<protein>
    <recommendedName>
        <fullName evidence="2">RAD51 interacting motif domain-containing protein</fullName>
    </recommendedName>
</protein>
<name>A0ABU7CWZ2_9TELE</name>
<feature type="compositionally biased region" description="Polar residues" evidence="1">
    <location>
        <begin position="400"/>
        <end position="421"/>
    </location>
</feature>
<gene>
    <name evidence="3" type="ORF">CHARACLAT_012170</name>
</gene>
<feature type="compositionally biased region" description="Basic and acidic residues" evidence="1">
    <location>
        <begin position="901"/>
        <end position="912"/>
    </location>
</feature>
<feature type="region of interest" description="Disordered" evidence="1">
    <location>
        <begin position="532"/>
        <end position="564"/>
    </location>
</feature>
<feature type="region of interest" description="Disordered" evidence="1">
    <location>
        <begin position="739"/>
        <end position="786"/>
    </location>
</feature>
<accession>A0ABU7CWZ2</accession>
<dbReference type="Proteomes" id="UP001352852">
    <property type="component" value="Unassembled WGS sequence"/>
</dbReference>
<evidence type="ECO:0000313" key="3">
    <source>
        <dbReference type="EMBL" id="MED6267432.1"/>
    </source>
</evidence>
<dbReference type="InterPro" id="IPR031419">
    <property type="entry name" value="RAD51_interact"/>
</dbReference>
<keyword evidence="4" id="KW-1185">Reference proteome</keyword>
<feature type="domain" description="RAD51 interacting motif" evidence="2">
    <location>
        <begin position="936"/>
        <end position="966"/>
    </location>
</feature>
<feature type="region of interest" description="Disordered" evidence="1">
    <location>
        <begin position="361"/>
        <end position="437"/>
    </location>
</feature>
<feature type="compositionally biased region" description="Basic and acidic residues" evidence="1">
    <location>
        <begin position="682"/>
        <end position="716"/>
    </location>
</feature>
<dbReference type="PANTHER" id="PTHR39229:SF1">
    <property type="entry name" value="RAD51-ASSOCIATED PROTEIN 2"/>
    <property type="match status" value="1"/>
</dbReference>
<evidence type="ECO:0000256" key="1">
    <source>
        <dbReference type="SAM" id="MobiDB-lite"/>
    </source>
</evidence>
<feature type="compositionally biased region" description="Basic and acidic residues" evidence="1">
    <location>
        <begin position="776"/>
        <end position="786"/>
    </location>
</feature>